<dbReference type="AlphaFoldDB" id="A0A2S7ERI9"/>
<feature type="region of interest" description="Disordered" evidence="1">
    <location>
        <begin position="25"/>
        <end position="48"/>
    </location>
</feature>
<evidence type="ECO:0008006" key="5">
    <source>
        <dbReference type="Google" id="ProtNLM"/>
    </source>
</evidence>
<dbReference type="EMBL" id="MDEG01000024">
    <property type="protein sequence ID" value="PPU95696.1"/>
    <property type="molecule type" value="Genomic_DNA"/>
</dbReference>
<evidence type="ECO:0000313" key="3">
    <source>
        <dbReference type="EMBL" id="PPU95696.1"/>
    </source>
</evidence>
<sequence length="72" mass="7592">MPRSRRNLQWIGCSALALAACADDARGTGANPRPGEPPQCLVGEGDSAIPSRADGLAVSQRRLRRHPSASLQ</sequence>
<organism evidence="3 4">
    <name type="scientific">Xanthomonas hyacinthi</name>
    <dbReference type="NCBI Taxonomy" id="56455"/>
    <lineage>
        <taxon>Bacteria</taxon>
        <taxon>Pseudomonadati</taxon>
        <taxon>Pseudomonadota</taxon>
        <taxon>Gammaproteobacteria</taxon>
        <taxon>Lysobacterales</taxon>
        <taxon>Lysobacteraceae</taxon>
        <taxon>Xanthomonas</taxon>
    </lineage>
</organism>
<dbReference type="PROSITE" id="PS51257">
    <property type="entry name" value="PROKAR_LIPOPROTEIN"/>
    <property type="match status" value="1"/>
</dbReference>
<accession>A0A2S7ERI9</accession>
<evidence type="ECO:0000256" key="2">
    <source>
        <dbReference type="SAM" id="SignalP"/>
    </source>
</evidence>
<evidence type="ECO:0000313" key="4">
    <source>
        <dbReference type="Proteomes" id="UP000238261"/>
    </source>
</evidence>
<dbReference type="Proteomes" id="UP000238261">
    <property type="component" value="Unassembled WGS sequence"/>
</dbReference>
<evidence type="ECO:0000256" key="1">
    <source>
        <dbReference type="SAM" id="MobiDB-lite"/>
    </source>
</evidence>
<gene>
    <name evidence="3" type="ORF">XhyaCFBP1156_18115</name>
</gene>
<protein>
    <recommendedName>
        <fullName evidence="5">Lipoprotein</fullName>
    </recommendedName>
</protein>
<dbReference type="OrthoDB" id="6049586at2"/>
<proteinExistence type="predicted"/>
<feature type="chain" id="PRO_5015666298" description="Lipoprotein" evidence="2">
    <location>
        <begin position="20"/>
        <end position="72"/>
    </location>
</feature>
<keyword evidence="4" id="KW-1185">Reference proteome</keyword>
<comment type="caution">
    <text evidence="3">The sequence shown here is derived from an EMBL/GenBank/DDBJ whole genome shotgun (WGS) entry which is preliminary data.</text>
</comment>
<reference evidence="4" key="1">
    <citation type="submission" date="2016-08" db="EMBL/GenBank/DDBJ databases">
        <authorList>
            <person name="Merda D."/>
            <person name="Briand M."/>
            <person name="Taghouti G."/>
            <person name="Carrere S."/>
            <person name="Gouzy J."/>
            <person name="Portier P."/>
            <person name="Jacques M.-A."/>
            <person name="Fischer-Le Saux M."/>
        </authorList>
    </citation>
    <scope>NUCLEOTIDE SEQUENCE [LARGE SCALE GENOMIC DNA]</scope>
    <source>
        <strain evidence="4">CFBP1156</strain>
    </source>
</reference>
<dbReference type="RefSeq" id="WP_046977270.1">
    <property type="nucleotide sequence ID" value="NZ_CP043476.1"/>
</dbReference>
<name>A0A2S7ERI9_9XANT</name>
<feature type="signal peptide" evidence="2">
    <location>
        <begin position="1"/>
        <end position="19"/>
    </location>
</feature>
<keyword evidence="2" id="KW-0732">Signal</keyword>